<dbReference type="InterPro" id="IPR006015">
    <property type="entry name" value="Universal_stress_UspA"/>
</dbReference>
<dbReference type="AlphaFoldDB" id="A0A1H0CE48"/>
<dbReference type="PANTHER" id="PTHR46268">
    <property type="entry name" value="STRESS RESPONSE PROTEIN NHAX"/>
    <property type="match status" value="1"/>
</dbReference>
<dbReference type="EMBL" id="FNIV01000001">
    <property type="protein sequence ID" value="SDN56140.1"/>
    <property type="molecule type" value="Genomic_DNA"/>
</dbReference>
<dbReference type="SUPFAM" id="SSF52402">
    <property type="entry name" value="Adenine nucleotide alpha hydrolases-like"/>
    <property type="match status" value="2"/>
</dbReference>
<dbReference type="InterPro" id="IPR014729">
    <property type="entry name" value="Rossmann-like_a/b/a_fold"/>
</dbReference>
<evidence type="ECO:0000313" key="3">
    <source>
        <dbReference type="EMBL" id="SDN56140.1"/>
    </source>
</evidence>
<keyword evidence="4" id="KW-1185">Reference proteome</keyword>
<organism evidence="3 4">
    <name type="scientific">Halomonas shengliensis</name>
    <dbReference type="NCBI Taxonomy" id="419597"/>
    <lineage>
        <taxon>Bacteria</taxon>
        <taxon>Pseudomonadati</taxon>
        <taxon>Pseudomonadota</taxon>
        <taxon>Gammaproteobacteria</taxon>
        <taxon>Oceanospirillales</taxon>
        <taxon>Halomonadaceae</taxon>
        <taxon>Halomonas</taxon>
    </lineage>
</organism>
<evidence type="ECO:0000313" key="4">
    <source>
        <dbReference type="Proteomes" id="UP000199075"/>
    </source>
</evidence>
<evidence type="ECO:0000259" key="2">
    <source>
        <dbReference type="Pfam" id="PF00582"/>
    </source>
</evidence>
<dbReference type="OrthoDB" id="9808582at2"/>
<dbReference type="RefSeq" id="WP_089676162.1">
    <property type="nucleotide sequence ID" value="NZ_FNIV01000001.1"/>
</dbReference>
<feature type="domain" description="UspA" evidence="2">
    <location>
        <begin position="2"/>
        <end position="119"/>
    </location>
</feature>
<dbReference type="PANTHER" id="PTHR46268:SF6">
    <property type="entry name" value="UNIVERSAL STRESS PROTEIN UP12"/>
    <property type="match status" value="1"/>
</dbReference>
<dbReference type="Gene3D" id="3.40.50.620">
    <property type="entry name" value="HUPs"/>
    <property type="match status" value="2"/>
</dbReference>
<evidence type="ECO:0000256" key="1">
    <source>
        <dbReference type="ARBA" id="ARBA00008791"/>
    </source>
</evidence>
<dbReference type="Pfam" id="PF00582">
    <property type="entry name" value="Usp"/>
    <property type="match status" value="2"/>
</dbReference>
<protein>
    <submittedName>
        <fullName evidence="3">Nucleotide-binding universal stress protein, UspA family</fullName>
    </submittedName>
</protein>
<dbReference type="PRINTS" id="PR01438">
    <property type="entry name" value="UNVRSLSTRESS"/>
</dbReference>
<dbReference type="STRING" id="419597.SAMN04487957_1019"/>
<proteinExistence type="inferred from homology"/>
<comment type="similarity">
    <text evidence="1">Belongs to the universal stress protein A family.</text>
</comment>
<dbReference type="InterPro" id="IPR006016">
    <property type="entry name" value="UspA"/>
</dbReference>
<name>A0A1H0CE48_9GAMM</name>
<feature type="domain" description="UspA" evidence="2">
    <location>
        <begin position="133"/>
        <end position="266"/>
    </location>
</feature>
<sequence length="271" mass="28545">MNKLHVAMDESDYSRRGLRLGARLAAQSGAALSLVSVVAEPARAEPRRASLAAALEEEGATAEVTVLTGDSAKDALAALLDDDQAGLCMSAHGRRPVPEMLIGSVTAGVVRRAPRPVFLCGPRYAPDRHERVETIMVCVDGSRLSEAILPHALALSARFGARLQLLQVIDVSAAAAVPRDGGHADVMESGYLHGLARRLGHEHGVEVDWEVLHGDPADAIVGYLADSHNAMLAMTTHGRSGLSQVVAGSVSHEVLHEACCPVAVYRPADRG</sequence>
<gene>
    <name evidence="3" type="ORF">SAMN04487957_1019</name>
</gene>
<dbReference type="CDD" id="cd00293">
    <property type="entry name" value="USP-like"/>
    <property type="match status" value="2"/>
</dbReference>
<dbReference type="Proteomes" id="UP000199075">
    <property type="component" value="Unassembled WGS sequence"/>
</dbReference>
<accession>A0A1H0CE48</accession>
<reference evidence="4" key="1">
    <citation type="submission" date="2016-10" db="EMBL/GenBank/DDBJ databases">
        <authorList>
            <person name="Varghese N."/>
            <person name="Submissions S."/>
        </authorList>
    </citation>
    <scope>NUCLEOTIDE SEQUENCE [LARGE SCALE GENOMIC DNA]</scope>
    <source>
        <strain evidence="4">CGMCC 1.6444</strain>
    </source>
</reference>